<reference evidence="2" key="1">
    <citation type="submission" date="2017-11" db="EMBL/GenBank/DDBJ databases">
        <authorList>
            <person name="Lima N.C."/>
            <person name="Parody-Merino A.M."/>
            <person name="Battley P.F."/>
            <person name="Fidler A.E."/>
            <person name="Prosdocimi F."/>
        </authorList>
    </citation>
    <scope>NUCLEOTIDE SEQUENCE [LARGE SCALE GENOMIC DNA]</scope>
</reference>
<keyword evidence="2" id="KW-1185">Reference proteome</keyword>
<protein>
    <submittedName>
        <fullName evidence="1">Uncharacterized protein</fullName>
    </submittedName>
</protein>
<gene>
    <name evidence="1" type="ORF">llap_10924</name>
</gene>
<accession>A0A2I0TYC4</accession>
<organism evidence="1 2">
    <name type="scientific">Limosa lapponica baueri</name>
    <dbReference type="NCBI Taxonomy" id="1758121"/>
    <lineage>
        <taxon>Eukaryota</taxon>
        <taxon>Metazoa</taxon>
        <taxon>Chordata</taxon>
        <taxon>Craniata</taxon>
        <taxon>Vertebrata</taxon>
        <taxon>Euteleostomi</taxon>
        <taxon>Archelosauria</taxon>
        <taxon>Archosauria</taxon>
        <taxon>Dinosauria</taxon>
        <taxon>Saurischia</taxon>
        <taxon>Theropoda</taxon>
        <taxon>Coelurosauria</taxon>
        <taxon>Aves</taxon>
        <taxon>Neognathae</taxon>
        <taxon>Neoaves</taxon>
        <taxon>Charadriiformes</taxon>
        <taxon>Scolopacidae</taxon>
        <taxon>Limosa</taxon>
    </lineage>
</organism>
<dbReference type="EMBL" id="KZ506658">
    <property type="protein sequence ID" value="PKU38772.1"/>
    <property type="molecule type" value="Genomic_DNA"/>
</dbReference>
<evidence type="ECO:0000313" key="1">
    <source>
        <dbReference type="EMBL" id="PKU38772.1"/>
    </source>
</evidence>
<name>A0A2I0TYC4_LIMLA</name>
<dbReference type="AlphaFoldDB" id="A0A2I0TYC4"/>
<dbReference type="Proteomes" id="UP000233556">
    <property type="component" value="Unassembled WGS sequence"/>
</dbReference>
<proteinExistence type="predicted"/>
<reference evidence="2" key="2">
    <citation type="submission" date="2017-12" db="EMBL/GenBank/DDBJ databases">
        <title>Genome sequence of the Bar-tailed Godwit (Limosa lapponica baueri).</title>
        <authorList>
            <person name="Lima N.C.B."/>
            <person name="Parody-Merino A.M."/>
            <person name="Battley P.F."/>
            <person name="Fidler A.E."/>
            <person name="Prosdocimi F."/>
        </authorList>
    </citation>
    <scope>NUCLEOTIDE SEQUENCE [LARGE SCALE GENOMIC DNA]</scope>
</reference>
<sequence>MRGYPKSFGVQCWGRIIKAREIRDPFVNTNKDAFLSLDAGDPTSNFVSLERELKIMVMIKLVFMEHLTLTDECGGGDGQVCCE</sequence>
<evidence type="ECO:0000313" key="2">
    <source>
        <dbReference type="Proteomes" id="UP000233556"/>
    </source>
</evidence>